<sequence length="280" mass="30721">MASQKTTTTTTVCVQGAGISEDQNPQWRRTEDTHLVADPFNGDPQQGFYAVYDGHGGDSASKFVEQHLHLNFAKELAVNRKPVKEAFKATMATTDDQILQNEIMFTGTTAICCYLNREAPEGAGQDFRGTLYTANVGDARAVLYRSNGEVIRLSRDHRIKDPAEAQRIRDNGGFIAMNRVNGILAVTRALGDHLLKEVIVSEPDISVHTITDADKFLIIACDGLWDSMSDKEACTKAEELLEQHKEHPVGERTAAVADGLVKEALAKGTYDNVSVVFILI</sequence>
<keyword evidence="1" id="KW-0479">Metal-binding</keyword>
<proteinExistence type="inferred from homology"/>
<gene>
    <name evidence="6" type="ORF">J8273_7332</name>
</gene>
<dbReference type="PROSITE" id="PS01032">
    <property type="entry name" value="PPM_1"/>
    <property type="match status" value="1"/>
</dbReference>
<dbReference type="AlphaFoldDB" id="A0A8J6DZQ3"/>
<dbReference type="SMART" id="SM00332">
    <property type="entry name" value="PP2Cc"/>
    <property type="match status" value="1"/>
</dbReference>
<dbReference type="PROSITE" id="PS51746">
    <property type="entry name" value="PPM_2"/>
    <property type="match status" value="1"/>
</dbReference>
<dbReference type="InterPro" id="IPR001932">
    <property type="entry name" value="PPM-type_phosphatase-like_dom"/>
</dbReference>
<comment type="similarity">
    <text evidence="4">Belongs to the PP2C family.</text>
</comment>
<organism evidence="6 7">
    <name type="scientific">Carpediemonas membranifera</name>
    <dbReference type="NCBI Taxonomy" id="201153"/>
    <lineage>
        <taxon>Eukaryota</taxon>
        <taxon>Metamonada</taxon>
        <taxon>Carpediemonas-like organisms</taxon>
        <taxon>Carpediemonas</taxon>
    </lineage>
</organism>
<dbReference type="InterPro" id="IPR015655">
    <property type="entry name" value="PP2C"/>
</dbReference>
<feature type="domain" description="PPM-type phosphatase" evidence="5">
    <location>
        <begin position="16"/>
        <end position="280"/>
    </location>
</feature>
<evidence type="ECO:0000313" key="7">
    <source>
        <dbReference type="Proteomes" id="UP000717585"/>
    </source>
</evidence>
<dbReference type="Proteomes" id="UP000717585">
    <property type="component" value="Unassembled WGS sequence"/>
</dbReference>
<dbReference type="SUPFAM" id="SSF81606">
    <property type="entry name" value="PP2C-like"/>
    <property type="match status" value="1"/>
</dbReference>
<keyword evidence="7" id="KW-1185">Reference proteome</keyword>
<dbReference type="EMBL" id="JAHDYR010000062">
    <property type="protein sequence ID" value="KAG9391058.1"/>
    <property type="molecule type" value="Genomic_DNA"/>
</dbReference>
<dbReference type="InterPro" id="IPR036457">
    <property type="entry name" value="PPM-type-like_dom_sf"/>
</dbReference>
<comment type="caution">
    <text evidence="6">The sequence shown here is derived from an EMBL/GenBank/DDBJ whole genome shotgun (WGS) entry which is preliminary data.</text>
</comment>
<dbReference type="InterPro" id="IPR000222">
    <property type="entry name" value="PP2C_BS"/>
</dbReference>
<dbReference type="Pfam" id="PF00481">
    <property type="entry name" value="PP2C"/>
    <property type="match status" value="1"/>
</dbReference>
<dbReference type="OrthoDB" id="10264738at2759"/>
<reference evidence="6" key="1">
    <citation type="submission" date="2021-05" db="EMBL/GenBank/DDBJ databases">
        <title>A free-living protist that lacks canonical eukaryotic 1 DNA replication and segregation systems.</title>
        <authorList>
            <person name="Salas-Leiva D.E."/>
            <person name="Tromer E.C."/>
            <person name="Curtis B.A."/>
            <person name="Jerlstrom-Hultqvist J."/>
            <person name="Kolisko M."/>
            <person name="Yi Z."/>
            <person name="Salas-Leiva J.S."/>
            <person name="Gallot-Lavallee L."/>
            <person name="Kops G.J.P.L."/>
            <person name="Archibald J.M."/>
            <person name="Simpson A.G.B."/>
            <person name="Roger A.J."/>
        </authorList>
    </citation>
    <scope>NUCLEOTIDE SEQUENCE</scope>
    <source>
        <strain evidence="6">BICM</strain>
    </source>
</reference>
<evidence type="ECO:0000256" key="2">
    <source>
        <dbReference type="ARBA" id="ARBA00022801"/>
    </source>
</evidence>
<evidence type="ECO:0000259" key="5">
    <source>
        <dbReference type="PROSITE" id="PS51746"/>
    </source>
</evidence>
<accession>A0A8J6DZQ3</accession>
<evidence type="ECO:0000256" key="4">
    <source>
        <dbReference type="RuleBase" id="RU003465"/>
    </source>
</evidence>
<dbReference type="GO" id="GO:0046872">
    <property type="term" value="F:metal ion binding"/>
    <property type="evidence" value="ECO:0007669"/>
    <property type="project" value="UniProtKB-KW"/>
</dbReference>
<evidence type="ECO:0000256" key="3">
    <source>
        <dbReference type="ARBA" id="ARBA00022912"/>
    </source>
</evidence>
<keyword evidence="2 4" id="KW-0378">Hydrolase</keyword>
<dbReference type="CDD" id="cd00143">
    <property type="entry name" value="PP2Cc"/>
    <property type="match status" value="1"/>
</dbReference>
<dbReference type="PANTHER" id="PTHR47992">
    <property type="entry name" value="PROTEIN PHOSPHATASE"/>
    <property type="match status" value="1"/>
</dbReference>
<evidence type="ECO:0000313" key="6">
    <source>
        <dbReference type="EMBL" id="KAG9391058.1"/>
    </source>
</evidence>
<keyword evidence="3 4" id="KW-0904">Protein phosphatase</keyword>
<dbReference type="GO" id="GO:0004722">
    <property type="term" value="F:protein serine/threonine phosphatase activity"/>
    <property type="evidence" value="ECO:0007669"/>
    <property type="project" value="InterPro"/>
</dbReference>
<name>A0A8J6DZQ3_9EUKA</name>
<dbReference type="Gene3D" id="3.60.40.10">
    <property type="entry name" value="PPM-type phosphatase domain"/>
    <property type="match status" value="1"/>
</dbReference>
<evidence type="ECO:0000256" key="1">
    <source>
        <dbReference type="ARBA" id="ARBA00022723"/>
    </source>
</evidence>
<protein>
    <submittedName>
        <fullName evidence="6">Protein phosphatase</fullName>
    </submittedName>
</protein>